<evidence type="ECO:0000313" key="16">
    <source>
        <dbReference type="EMBL" id="QBB70968.1"/>
    </source>
</evidence>
<accession>A0A411HKF0</accession>
<dbReference type="PANTHER" id="PTHR43047">
    <property type="entry name" value="TWO-COMPONENT HISTIDINE PROTEIN KINASE"/>
    <property type="match status" value="1"/>
</dbReference>
<dbReference type="Pfam" id="PF02518">
    <property type="entry name" value="HATPase_c"/>
    <property type="match status" value="1"/>
</dbReference>
<evidence type="ECO:0000256" key="9">
    <source>
        <dbReference type="ARBA" id="ARBA00022989"/>
    </source>
</evidence>
<dbReference type="SMART" id="SM00388">
    <property type="entry name" value="HisKA"/>
    <property type="match status" value="1"/>
</dbReference>
<feature type="domain" description="Histidine kinase" evidence="13">
    <location>
        <begin position="759"/>
        <end position="968"/>
    </location>
</feature>
<dbReference type="PROSITE" id="PS50109">
    <property type="entry name" value="HIS_KIN"/>
    <property type="match status" value="1"/>
</dbReference>
<dbReference type="CDD" id="cd00156">
    <property type="entry name" value="REC"/>
    <property type="match status" value="1"/>
</dbReference>
<dbReference type="RefSeq" id="WP_129833514.1">
    <property type="nucleotide sequence ID" value="NZ_CP035704.1"/>
</dbReference>
<keyword evidence="9 12" id="KW-1133">Transmembrane helix</keyword>
<evidence type="ECO:0000256" key="7">
    <source>
        <dbReference type="ARBA" id="ARBA00022692"/>
    </source>
</evidence>
<dbReference type="SUPFAM" id="SSF47384">
    <property type="entry name" value="Homodimeric domain of signal transducing histidine kinase"/>
    <property type="match status" value="1"/>
</dbReference>
<dbReference type="CDD" id="cd00082">
    <property type="entry name" value="HisKA"/>
    <property type="match status" value="1"/>
</dbReference>
<evidence type="ECO:0000259" key="14">
    <source>
        <dbReference type="PROSITE" id="PS50110"/>
    </source>
</evidence>
<evidence type="ECO:0000256" key="10">
    <source>
        <dbReference type="ARBA" id="ARBA00023136"/>
    </source>
</evidence>
<dbReference type="Gene3D" id="3.30.565.10">
    <property type="entry name" value="Histidine kinase-like ATPase, C-terminal domain"/>
    <property type="match status" value="1"/>
</dbReference>
<dbReference type="GO" id="GO:0009927">
    <property type="term" value="F:histidine phosphotransfer kinase activity"/>
    <property type="evidence" value="ECO:0007669"/>
    <property type="project" value="TreeGrafter"/>
</dbReference>
<feature type="transmembrane region" description="Helical" evidence="12">
    <location>
        <begin position="196"/>
        <end position="215"/>
    </location>
</feature>
<keyword evidence="6" id="KW-0808">Transferase</keyword>
<feature type="transmembrane region" description="Helical" evidence="12">
    <location>
        <begin position="36"/>
        <end position="54"/>
    </location>
</feature>
<dbReference type="InterPro" id="IPR035965">
    <property type="entry name" value="PAS-like_dom_sf"/>
</dbReference>
<feature type="transmembrane region" description="Helical" evidence="12">
    <location>
        <begin position="227"/>
        <end position="246"/>
    </location>
</feature>
<keyword evidence="7 12" id="KW-0812">Transmembrane</keyword>
<dbReference type="InterPro" id="IPR036890">
    <property type="entry name" value="HATPase_C_sf"/>
</dbReference>
<dbReference type="SMART" id="SM00387">
    <property type="entry name" value="HATPase_c"/>
    <property type="match status" value="1"/>
</dbReference>
<protein>
    <recommendedName>
        <fullName evidence="4">histidine kinase</fullName>
        <ecNumber evidence="4">2.7.13.3</ecNumber>
    </recommendedName>
</protein>
<gene>
    <name evidence="16" type="ORF">ELE36_11755</name>
</gene>
<comment type="subcellular location">
    <subcellularLocation>
        <location evidence="2">Membrane</location>
        <topology evidence="2">Multi-pass membrane protein</topology>
    </subcellularLocation>
</comment>
<dbReference type="InterPro" id="IPR005467">
    <property type="entry name" value="His_kinase_dom"/>
</dbReference>
<keyword evidence="8" id="KW-0418">Kinase</keyword>
<evidence type="ECO:0000256" key="4">
    <source>
        <dbReference type="ARBA" id="ARBA00012438"/>
    </source>
</evidence>
<dbReference type="InterPro" id="IPR036097">
    <property type="entry name" value="HisK_dim/P_sf"/>
</dbReference>
<evidence type="ECO:0000259" key="13">
    <source>
        <dbReference type="PROSITE" id="PS50109"/>
    </source>
</evidence>
<comment type="catalytic activity">
    <reaction evidence="1">
        <text>ATP + protein L-histidine = ADP + protein N-phospho-L-histidine.</text>
        <dbReference type="EC" id="2.7.13.3"/>
    </reaction>
</comment>
<evidence type="ECO:0000256" key="1">
    <source>
        <dbReference type="ARBA" id="ARBA00000085"/>
    </source>
</evidence>
<dbReference type="Proteomes" id="UP000291562">
    <property type="component" value="Chromosome"/>
</dbReference>
<feature type="transmembrane region" description="Helical" evidence="12">
    <location>
        <begin position="367"/>
        <end position="385"/>
    </location>
</feature>
<dbReference type="PROSITE" id="PS50110">
    <property type="entry name" value="RESPONSE_REGULATORY"/>
    <property type="match status" value="1"/>
</dbReference>
<dbReference type="PROSITE" id="PS50283">
    <property type="entry name" value="NA_SOLUT_SYMP_3"/>
    <property type="match status" value="1"/>
</dbReference>
<reference evidence="16 17" key="1">
    <citation type="submission" date="2019-01" db="EMBL/GenBank/DDBJ databases">
        <title>Pseudolysobacter antarctica gen. nov., sp. nov., isolated from Fildes Peninsula, Antarctica.</title>
        <authorList>
            <person name="Wei Z."/>
            <person name="Peng F."/>
        </authorList>
    </citation>
    <scope>NUCLEOTIDE SEQUENCE [LARGE SCALE GENOMIC DNA]</scope>
    <source>
        <strain evidence="16 17">AQ6-296</strain>
    </source>
</reference>
<name>A0A411HKF0_9GAMM</name>
<dbReference type="Gene3D" id="3.30.450.20">
    <property type="entry name" value="PAS domain"/>
    <property type="match status" value="1"/>
</dbReference>
<dbReference type="GO" id="GO:0022857">
    <property type="term" value="F:transmembrane transporter activity"/>
    <property type="evidence" value="ECO:0007669"/>
    <property type="project" value="InterPro"/>
</dbReference>
<dbReference type="InterPro" id="IPR004358">
    <property type="entry name" value="Sig_transdc_His_kin-like_C"/>
</dbReference>
<dbReference type="SMART" id="SM00448">
    <property type="entry name" value="REC"/>
    <property type="match status" value="1"/>
</dbReference>
<dbReference type="AlphaFoldDB" id="A0A411HKF0"/>
<dbReference type="CDD" id="cd00130">
    <property type="entry name" value="PAS"/>
    <property type="match status" value="1"/>
</dbReference>
<keyword evidence="5 11" id="KW-0597">Phosphoprotein</keyword>
<evidence type="ECO:0000313" key="17">
    <source>
        <dbReference type="Proteomes" id="UP000291562"/>
    </source>
</evidence>
<evidence type="ECO:0000256" key="12">
    <source>
        <dbReference type="SAM" id="Phobius"/>
    </source>
</evidence>
<dbReference type="GO" id="GO:0005886">
    <property type="term" value="C:plasma membrane"/>
    <property type="evidence" value="ECO:0007669"/>
    <property type="project" value="TreeGrafter"/>
</dbReference>
<dbReference type="PROSITE" id="PS50112">
    <property type="entry name" value="PAS"/>
    <property type="match status" value="1"/>
</dbReference>
<evidence type="ECO:0000256" key="11">
    <source>
        <dbReference type="PROSITE-ProRule" id="PRU00169"/>
    </source>
</evidence>
<keyword evidence="10 12" id="KW-0472">Membrane</keyword>
<dbReference type="FunFam" id="3.30.565.10:FF:000049">
    <property type="entry name" value="Two-component sensor histidine kinase"/>
    <property type="match status" value="1"/>
</dbReference>
<dbReference type="InterPro" id="IPR038377">
    <property type="entry name" value="Na/Glc_symporter_sf"/>
</dbReference>
<dbReference type="InterPro" id="IPR001734">
    <property type="entry name" value="Na/solute_symporter"/>
</dbReference>
<dbReference type="GO" id="GO:0000155">
    <property type="term" value="F:phosphorelay sensor kinase activity"/>
    <property type="evidence" value="ECO:0007669"/>
    <property type="project" value="InterPro"/>
</dbReference>
<dbReference type="NCBIfam" id="NF041832">
    <property type="entry name" value="near_NosP_CTERM"/>
    <property type="match status" value="1"/>
</dbReference>
<dbReference type="PRINTS" id="PR00344">
    <property type="entry name" value="BCTRLSENSOR"/>
</dbReference>
<dbReference type="EMBL" id="CP035704">
    <property type="protein sequence ID" value="QBB70968.1"/>
    <property type="molecule type" value="Genomic_DNA"/>
</dbReference>
<feature type="domain" description="PAS" evidence="15">
    <location>
        <begin position="597"/>
        <end position="637"/>
    </location>
</feature>
<keyword evidence="17" id="KW-1185">Reference proteome</keyword>
<evidence type="ECO:0000256" key="3">
    <source>
        <dbReference type="ARBA" id="ARBA00006434"/>
    </source>
</evidence>
<dbReference type="SUPFAM" id="SSF52172">
    <property type="entry name" value="CheY-like"/>
    <property type="match status" value="1"/>
</dbReference>
<feature type="transmembrane region" description="Helical" evidence="12">
    <location>
        <begin position="113"/>
        <end position="138"/>
    </location>
</feature>
<dbReference type="PANTHER" id="PTHR43047:SF9">
    <property type="entry name" value="HISTIDINE KINASE"/>
    <property type="match status" value="1"/>
</dbReference>
<dbReference type="InterPro" id="IPR001789">
    <property type="entry name" value="Sig_transdc_resp-reg_receiver"/>
</dbReference>
<dbReference type="EC" id="2.7.13.3" evidence="4"/>
<dbReference type="InterPro" id="IPR003594">
    <property type="entry name" value="HATPase_dom"/>
</dbReference>
<feature type="transmembrane region" description="Helical" evidence="12">
    <location>
        <begin position="397"/>
        <end position="417"/>
    </location>
</feature>
<dbReference type="InterPro" id="IPR011006">
    <property type="entry name" value="CheY-like_superfamily"/>
</dbReference>
<evidence type="ECO:0000259" key="15">
    <source>
        <dbReference type="PROSITE" id="PS50112"/>
    </source>
</evidence>
<feature type="domain" description="Response regulatory" evidence="14">
    <location>
        <begin position="988"/>
        <end position="1100"/>
    </location>
</feature>
<comment type="similarity">
    <text evidence="3">Belongs to the sodium:solute symporter (SSF) (TC 2.A.21) family.</text>
</comment>
<dbReference type="Pfam" id="PF12860">
    <property type="entry name" value="PAS_7"/>
    <property type="match status" value="1"/>
</dbReference>
<dbReference type="InterPro" id="IPR003661">
    <property type="entry name" value="HisK_dim/P_dom"/>
</dbReference>
<feature type="transmembrane region" description="Helical" evidence="12">
    <location>
        <begin position="313"/>
        <end position="346"/>
    </location>
</feature>
<dbReference type="CDD" id="cd00075">
    <property type="entry name" value="HATPase"/>
    <property type="match status" value="1"/>
</dbReference>
<dbReference type="Gene3D" id="3.40.50.2300">
    <property type="match status" value="1"/>
</dbReference>
<evidence type="ECO:0000256" key="2">
    <source>
        <dbReference type="ARBA" id="ARBA00004141"/>
    </source>
</evidence>
<feature type="transmembrane region" description="Helical" evidence="12">
    <location>
        <begin position="267"/>
        <end position="284"/>
    </location>
</feature>
<feature type="transmembrane region" description="Helical" evidence="12">
    <location>
        <begin position="6"/>
        <end position="24"/>
    </location>
</feature>
<dbReference type="KEGG" id="xbc:ELE36_11755"/>
<dbReference type="InterPro" id="IPR000014">
    <property type="entry name" value="PAS"/>
</dbReference>
<sequence length="1108" mass="119707">MLPDALVLGAGLIWLGLLFGAALYGDRRPQAFTRFWPAIYALSLAVHCTSWTFYGTVTQASRSGWWLPPTFAGSIVLYIFGSGLLERLVVIARTHNSTSLADLIATRLGRNSLLAALITAVAVLGIVPYISLQLKAVAMSYGMLVSSRTFATPAWQDSALYVALLMALFAMLFGTRRASVTEHNRGLVLAMAFESLFKLGAMLALGAMVLFGLHVPDVPVHVQPPDGASGFPALVLLGALAMFILPHQFHAGVVECRDPLHVRTARWMFPLYMLLIALPILPLARAGDALLGSAGVSSDLYVLALPLSQGQGGLALLGFLGGLSAATSMVIVATLALSLMIGNHWIAPLRVRAGWGRSSSDLRGEVLIQRRVVILAVVLLAWVYSRALIASDALADIGAISFSALSAIAPAVIVAIYRPQLGARAVGAGLIAGTAIWVYALLLPLLLNPHLVWLHDGPFGIVWLAPDHLAGLGEWSRLSRAVILSLLANIAVLLLVAASRFAHPPASAKLGGVGFGELRALATRFLAEQRVCVLFHATDAHALAPETLIAEVEHELAAVIGASSARLLLTVARRERSTELETVAVIVGEASRDLRFNQRVLEAALENMSQGISVVDRDLNVVAWNQPYAKLFDYPPDVLRVGVPVAELVRHNAIRGLVGASGVDIEVDKRIAHMRAGTPYVAERTFPFDRVVEIRGNPMPGGGFVATFTDVTAFRRTEAELKHAAETLEQRVIARTVELSAAKGEAERANQAKTRFLAAISHDLAQPLNAAHLFTHALAQQLVHAQYRDAVNNIDGALNSAEDLLTGLLDISRLDAGGMAPKRQPFCVDEWLAHLAAEFRVLAREKNLELHYVRCGAWIESDPQLLRRILQNFLANAVRYTERGRIVLGCRRIGETLSIEVWDTGPGIAEANRDLIFEEFRRLDPGGQGLGLGLAIAERIARLLDHRLILRSYPGRGTMFAIRASRVVAQIVAPAIAVDEPTHAAYCSVLVVDNDPAVLKAMQALLSGWNCEVLSARNCEEAERLTQNLLPDLLLLDYHLDDGITGLQLRDRLICAQQPCIIITADHGEEVRLAVAAADCHLLYKPLKPLALKSLMARLLAASLVQVL</sequence>
<dbReference type="SMART" id="SM00091">
    <property type="entry name" value="PAS"/>
    <property type="match status" value="1"/>
</dbReference>
<proteinExistence type="inferred from homology"/>
<dbReference type="Gene3D" id="1.10.287.130">
    <property type="match status" value="1"/>
</dbReference>
<evidence type="ECO:0000256" key="5">
    <source>
        <dbReference type="ARBA" id="ARBA00022553"/>
    </source>
</evidence>
<feature type="modified residue" description="4-aspartylphosphate" evidence="11">
    <location>
        <position position="1037"/>
    </location>
</feature>
<evidence type="ECO:0000256" key="6">
    <source>
        <dbReference type="ARBA" id="ARBA00022679"/>
    </source>
</evidence>
<feature type="transmembrane region" description="Helical" evidence="12">
    <location>
        <begin position="158"/>
        <end position="175"/>
    </location>
</feature>
<dbReference type="Pfam" id="PF00512">
    <property type="entry name" value="HisKA"/>
    <property type="match status" value="1"/>
</dbReference>
<dbReference type="SUPFAM" id="SSF55874">
    <property type="entry name" value="ATPase domain of HSP90 chaperone/DNA topoisomerase II/histidine kinase"/>
    <property type="match status" value="1"/>
</dbReference>
<dbReference type="Gene3D" id="1.20.1730.10">
    <property type="entry name" value="Sodium/glucose cotransporter"/>
    <property type="match status" value="1"/>
</dbReference>
<organism evidence="16 17">
    <name type="scientific">Pseudolysobacter antarcticus</name>
    <dbReference type="NCBI Taxonomy" id="2511995"/>
    <lineage>
        <taxon>Bacteria</taxon>
        <taxon>Pseudomonadati</taxon>
        <taxon>Pseudomonadota</taxon>
        <taxon>Gammaproteobacteria</taxon>
        <taxon>Lysobacterales</taxon>
        <taxon>Rhodanobacteraceae</taxon>
        <taxon>Pseudolysobacter</taxon>
    </lineage>
</organism>
<dbReference type="SUPFAM" id="SSF55785">
    <property type="entry name" value="PYP-like sensor domain (PAS domain)"/>
    <property type="match status" value="1"/>
</dbReference>
<feature type="transmembrane region" description="Helical" evidence="12">
    <location>
        <begin position="66"/>
        <end position="92"/>
    </location>
</feature>
<dbReference type="Pfam" id="PF00072">
    <property type="entry name" value="Response_reg"/>
    <property type="match status" value="1"/>
</dbReference>
<dbReference type="OrthoDB" id="9764438at2"/>
<evidence type="ECO:0000256" key="8">
    <source>
        <dbReference type="ARBA" id="ARBA00022777"/>
    </source>
</evidence>
<feature type="transmembrane region" description="Helical" evidence="12">
    <location>
        <begin position="429"/>
        <end position="447"/>
    </location>
</feature>